<feature type="domain" description="Large ribosomal subunit protein bL25 beta" evidence="7">
    <location>
        <begin position="100"/>
        <end position="178"/>
    </location>
</feature>
<dbReference type="Pfam" id="PF01386">
    <property type="entry name" value="Ribosomal_L25p"/>
    <property type="match status" value="1"/>
</dbReference>
<sequence length="195" mass="22212">MKSITIQGEKRNNVGKKFTRSLRKIGKVPCVVYSNGETFHFSTPLSILKHIVNTPDTYTVIIEWKEGGRIETILQDVQFHPISDMILHADFLKLQENKPIVVEIPVKIIGRSIAQGGQLYITMRKLKIRTLLKNLTDYIEIDITSIGIGGKILVKDILTDRYRIQHPNDTLILSIKSSREAEKISKTEETKSNNE</sequence>
<dbReference type="HOGENOM" id="CLU_075939_2_1_10"/>
<dbReference type="CDD" id="cd00495">
    <property type="entry name" value="Ribosomal_L25_TL5_CTC"/>
    <property type="match status" value="1"/>
</dbReference>
<comment type="function">
    <text evidence="5">This is one of the proteins that binds to the 5S RNA in the ribosome where it forms part of the central protuberance.</text>
</comment>
<keyword evidence="9" id="KW-1185">Reference proteome</keyword>
<keyword evidence="1 5" id="KW-0699">rRNA-binding</keyword>
<evidence type="ECO:0000259" key="7">
    <source>
        <dbReference type="Pfam" id="PF14693"/>
    </source>
</evidence>
<dbReference type="HAMAP" id="MF_01334">
    <property type="entry name" value="Ribosomal_bL25_CTC"/>
    <property type="match status" value="1"/>
</dbReference>
<dbReference type="GO" id="GO:0008097">
    <property type="term" value="F:5S rRNA binding"/>
    <property type="evidence" value="ECO:0007669"/>
    <property type="project" value="InterPro"/>
</dbReference>
<dbReference type="GO" id="GO:0003735">
    <property type="term" value="F:structural constituent of ribosome"/>
    <property type="evidence" value="ECO:0007669"/>
    <property type="project" value="InterPro"/>
</dbReference>
<gene>
    <name evidence="5 8" type="primary">rplY</name>
    <name evidence="5" type="synonym">ctc</name>
    <name evidence="8" type="ORF">FNIIJ_011</name>
</gene>
<evidence type="ECO:0000313" key="8">
    <source>
        <dbReference type="EMBL" id="AID37317.1"/>
    </source>
</evidence>
<evidence type="ECO:0000313" key="9">
    <source>
        <dbReference type="Proteomes" id="UP000027148"/>
    </source>
</evidence>
<dbReference type="InterPro" id="IPR020057">
    <property type="entry name" value="Ribosomal_bL25_b-dom"/>
</dbReference>
<keyword evidence="4 5" id="KW-0687">Ribonucleoprotein</keyword>
<dbReference type="SUPFAM" id="SSF50715">
    <property type="entry name" value="Ribosomal protein L25-like"/>
    <property type="match status" value="1"/>
</dbReference>
<keyword evidence="3 5" id="KW-0689">Ribosomal protein</keyword>
<dbReference type="Gene3D" id="2.40.240.10">
    <property type="entry name" value="Ribosomal Protein L25, Chain P"/>
    <property type="match status" value="1"/>
</dbReference>
<dbReference type="Proteomes" id="UP000027148">
    <property type="component" value="Chromosome"/>
</dbReference>
<comment type="similarity">
    <text evidence="5">Belongs to the bacterial ribosomal protein bL25 family. CTC subfamily.</text>
</comment>
<proteinExistence type="inferred from homology"/>
<evidence type="ECO:0000256" key="5">
    <source>
        <dbReference type="HAMAP-Rule" id="MF_01334"/>
    </source>
</evidence>
<dbReference type="GO" id="GO:0006412">
    <property type="term" value="P:translation"/>
    <property type="evidence" value="ECO:0007669"/>
    <property type="project" value="UniProtKB-UniRule"/>
</dbReference>
<evidence type="ECO:0000259" key="6">
    <source>
        <dbReference type="Pfam" id="PF01386"/>
    </source>
</evidence>
<dbReference type="KEGG" id="elv:FNIIJ_011"/>
<name>A0A068DQ38_9FLAO</name>
<evidence type="ECO:0000256" key="2">
    <source>
        <dbReference type="ARBA" id="ARBA00022884"/>
    </source>
</evidence>
<dbReference type="PANTHER" id="PTHR33284">
    <property type="entry name" value="RIBOSOMAL PROTEIN L25/GLN-TRNA SYNTHETASE, ANTI-CODON-BINDING DOMAIN-CONTAINING PROTEIN"/>
    <property type="match status" value="1"/>
</dbReference>
<dbReference type="Pfam" id="PF14693">
    <property type="entry name" value="Ribosomal_TL5_C"/>
    <property type="match status" value="1"/>
</dbReference>
<dbReference type="NCBIfam" id="TIGR00731">
    <property type="entry name" value="bL25_bact_ctc"/>
    <property type="match status" value="1"/>
</dbReference>
<feature type="domain" description="Large ribosomal subunit protein bL25 L25" evidence="6">
    <location>
        <begin position="6"/>
        <end position="91"/>
    </location>
</feature>
<dbReference type="AlphaFoldDB" id="A0A068DQ38"/>
<keyword evidence="2 5" id="KW-0694">RNA-binding</keyword>
<dbReference type="InterPro" id="IPR020930">
    <property type="entry name" value="Ribosomal_uL5_bac-type"/>
</dbReference>
<dbReference type="GO" id="GO:0022625">
    <property type="term" value="C:cytosolic large ribosomal subunit"/>
    <property type="evidence" value="ECO:0007669"/>
    <property type="project" value="TreeGrafter"/>
</dbReference>
<dbReference type="STRING" id="1415657.FNIIJ_011"/>
<dbReference type="RefSeq" id="WP_038436034.1">
    <property type="nucleotide sequence ID" value="NZ_CP006873.1"/>
</dbReference>
<protein>
    <recommendedName>
        <fullName evidence="5">Large ribosomal subunit protein bL25</fullName>
    </recommendedName>
    <alternativeName>
        <fullName evidence="5">General stress protein CTC</fullName>
    </alternativeName>
</protein>
<dbReference type="Gene3D" id="2.170.120.20">
    <property type="entry name" value="Ribosomal protein L25, beta domain"/>
    <property type="match status" value="1"/>
</dbReference>
<dbReference type="PANTHER" id="PTHR33284:SF1">
    <property type="entry name" value="RIBOSOMAL PROTEIN L25_GLN-TRNA SYNTHETASE, ANTI-CODON-BINDING DOMAIN-CONTAINING PROTEIN"/>
    <property type="match status" value="1"/>
</dbReference>
<reference evidence="8 9" key="1">
    <citation type="journal article" date="2014" name="Genome Biol. Evol.">
        <title>Genome sequence of "Candidatus Walczuchella monophlebidarum" the flavobacterial endosymbiont of Llaveia axin axin (Hemiptera: Coccoidea: Monophlebidae).</title>
        <authorList>
            <person name="Rosas-Perez T."/>
            <person name="Rosenblueth M."/>
            <person name="Rincon-Rosales R."/>
            <person name="Mora J."/>
            <person name="Martinez-Romero E."/>
        </authorList>
    </citation>
    <scope>NUCLEOTIDE SEQUENCE [LARGE SCALE GENOMIC DNA]</scope>
    <source>
        <strain evidence="8">FNIIJ</strain>
    </source>
</reference>
<dbReference type="InterPro" id="IPR037121">
    <property type="entry name" value="Ribosomal_bL25_C"/>
</dbReference>
<evidence type="ECO:0000256" key="1">
    <source>
        <dbReference type="ARBA" id="ARBA00022730"/>
    </source>
</evidence>
<dbReference type="InterPro" id="IPR001021">
    <property type="entry name" value="Ribosomal_bL25_long"/>
</dbReference>
<organism evidence="8 9">
    <name type="scientific">Candidatus Walczuchella monophlebidarum</name>
    <dbReference type="NCBI Taxonomy" id="1415657"/>
    <lineage>
        <taxon>Bacteria</taxon>
        <taxon>Pseudomonadati</taxon>
        <taxon>Bacteroidota</taxon>
        <taxon>Flavobacteriia</taxon>
        <taxon>Flavobacteriales</taxon>
        <taxon>Candidatus Walczuchella</taxon>
    </lineage>
</organism>
<comment type="subunit">
    <text evidence="5">Part of the 50S ribosomal subunit; part of the 5S rRNA/L5/L18/L25 subcomplex. Contacts the 5S rRNA. Binds to the 5S rRNA independently of L5 and L18.</text>
</comment>
<dbReference type="OrthoDB" id="9786489at2"/>
<accession>A0A068DQ38</accession>
<dbReference type="InterPro" id="IPR020056">
    <property type="entry name" value="Rbsml_bL25/Gln-tRNA_synth_N"/>
</dbReference>
<evidence type="ECO:0000256" key="4">
    <source>
        <dbReference type="ARBA" id="ARBA00023274"/>
    </source>
</evidence>
<dbReference type="InterPro" id="IPR029751">
    <property type="entry name" value="Ribosomal_L25_dom"/>
</dbReference>
<dbReference type="EMBL" id="CP006873">
    <property type="protein sequence ID" value="AID37317.1"/>
    <property type="molecule type" value="Genomic_DNA"/>
</dbReference>
<dbReference type="InterPro" id="IPR011035">
    <property type="entry name" value="Ribosomal_bL25/Gln-tRNA_synth"/>
</dbReference>
<evidence type="ECO:0000256" key="3">
    <source>
        <dbReference type="ARBA" id="ARBA00022980"/>
    </source>
</evidence>